<dbReference type="KEGG" id="ovi:T265_12925"/>
<dbReference type="CTD" id="20327093"/>
<dbReference type="GO" id="GO:0006816">
    <property type="term" value="P:calcium ion transport"/>
    <property type="evidence" value="ECO:0007669"/>
    <property type="project" value="TreeGrafter"/>
</dbReference>
<dbReference type="RefSeq" id="XP_009164557.1">
    <property type="nucleotide sequence ID" value="XM_009166293.1"/>
</dbReference>
<dbReference type="Proteomes" id="UP000054324">
    <property type="component" value="Unassembled WGS sequence"/>
</dbReference>
<dbReference type="Gene3D" id="2.60.40.10">
    <property type="entry name" value="Immunoglobulins"/>
    <property type="match status" value="2"/>
</dbReference>
<evidence type="ECO:0000313" key="8">
    <source>
        <dbReference type="Proteomes" id="UP000054324"/>
    </source>
</evidence>
<keyword evidence="4" id="KW-1133">Transmembrane helix</keyword>
<dbReference type="EMBL" id="KL596642">
    <property type="protein sequence ID" value="KER31740.1"/>
    <property type="molecule type" value="Genomic_DNA"/>
</dbReference>
<evidence type="ECO:0000256" key="4">
    <source>
        <dbReference type="ARBA" id="ARBA00022989"/>
    </source>
</evidence>
<dbReference type="SMART" id="SM00089">
    <property type="entry name" value="PKD"/>
    <property type="match status" value="2"/>
</dbReference>
<feature type="domain" description="PKD" evidence="6">
    <location>
        <begin position="714"/>
        <end position="744"/>
    </location>
</feature>
<dbReference type="STRING" id="6198.A0A075A7U8"/>
<dbReference type="PANTHER" id="PTHR46730:SF1">
    <property type="entry name" value="PLAT DOMAIN-CONTAINING PROTEIN"/>
    <property type="match status" value="1"/>
</dbReference>
<comment type="subcellular location">
    <subcellularLocation>
        <location evidence="1">Membrane</location>
        <topology evidence="1">Multi-pass membrane protein</topology>
    </subcellularLocation>
</comment>
<evidence type="ECO:0000256" key="1">
    <source>
        <dbReference type="ARBA" id="ARBA00004141"/>
    </source>
</evidence>
<dbReference type="CDD" id="cd00146">
    <property type="entry name" value="PKD"/>
    <property type="match status" value="2"/>
</dbReference>
<dbReference type="GO" id="GO:0005886">
    <property type="term" value="C:plasma membrane"/>
    <property type="evidence" value="ECO:0007669"/>
    <property type="project" value="TreeGrafter"/>
</dbReference>
<keyword evidence="3" id="KW-0677">Repeat</keyword>
<organism evidence="7 8">
    <name type="scientific">Opisthorchis viverrini</name>
    <name type="common">Southeast Asian liver fluke</name>
    <dbReference type="NCBI Taxonomy" id="6198"/>
    <lineage>
        <taxon>Eukaryota</taxon>
        <taxon>Metazoa</taxon>
        <taxon>Spiralia</taxon>
        <taxon>Lophotrochozoa</taxon>
        <taxon>Platyhelminthes</taxon>
        <taxon>Trematoda</taxon>
        <taxon>Digenea</taxon>
        <taxon>Opisthorchiida</taxon>
        <taxon>Opisthorchiata</taxon>
        <taxon>Opisthorchiidae</taxon>
        <taxon>Opisthorchis</taxon>
    </lineage>
</organism>
<reference evidence="7 8" key="1">
    <citation type="submission" date="2013-11" db="EMBL/GenBank/DDBJ databases">
        <title>Opisthorchis viverrini - life in the bile duct.</title>
        <authorList>
            <person name="Young N.D."/>
            <person name="Nagarajan N."/>
            <person name="Lin S.J."/>
            <person name="Korhonen P.K."/>
            <person name="Jex A.R."/>
            <person name="Hall R.S."/>
            <person name="Safavi-Hemami H."/>
            <person name="Kaewkong W."/>
            <person name="Bertrand D."/>
            <person name="Gao S."/>
            <person name="Seet Q."/>
            <person name="Wongkham S."/>
            <person name="Teh B.T."/>
            <person name="Wongkham C."/>
            <person name="Intapan P.M."/>
            <person name="Maleewong W."/>
            <person name="Yang X."/>
            <person name="Hu M."/>
            <person name="Wang Z."/>
            <person name="Hofmann A."/>
            <person name="Sternberg P.W."/>
            <person name="Tan P."/>
            <person name="Wang J."/>
            <person name="Gasser R.B."/>
        </authorList>
    </citation>
    <scope>NUCLEOTIDE SEQUENCE [LARGE SCALE GENOMIC DNA]</scope>
</reference>
<dbReference type="GeneID" id="20327093"/>
<accession>A0A075A7U8</accession>
<dbReference type="InterPro" id="IPR013783">
    <property type="entry name" value="Ig-like_fold"/>
</dbReference>
<feature type="domain" description="PKD" evidence="6">
    <location>
        <begin position="621"/>
        <end position="675"/>
    </location>
</feature>
<feature type="non-terminal residue" evidence="7">
    <location>
        <position position="1952"/>
    </location>
</feature>
<name>A0A075A7U8_OPIVI</name>
<gene>
    <name evidence="7" type="ORF">T265_12925</name>
</gene>
<dbReference type="InterPro" id="IPR035986">
    <property type="entry name" value="PKD_dom_sf"/>
</dbReference>
<dbReference type="PROSITE" id="PS00028">
    <property type="entry name" value="ZINC_FINGER_C2H2_1"/>
    <property type="match status" value="1"/>
</dbReference>
<dbReference type="GO" id="GO:0005261">
    <property type="term" value="F:monoatomic cation channel activity"/>
    <property type="evidence" value="ECO:0007669"/>
    <property type="project" value="TreeGrafter"/>
</dbReference>
<protein>
    <recommendedName>
        <fullName evidence="6">PKD domain-containing protein</fullName>
    </recommendedName>
</protein>
<dbReference type="PANTHER" id="PTHR46730">
    <property type="entry name" value="POLYCYSTIN-1"/>
    <property type="match status" value="1"/>
</dbReference>
<evidence type="ECO:0000256" key="3">
    <source>
        <dbReference type="ARBA" id="ARBA00022737"/>
    </source>
</evidence>
<evidence type="ECO:0000313" key="7">
    <source>
        <dbReference type="EMBL" id="KER31740.1"/>
    </source>
</evidence>
<keyword evidence="2" id="KW-0812">Transmembrane</keyword>
<dbReference type="Pfam" id="PF00801">
    <property type="entry name" value="PKD"/>
    <property type="match status" value="1"/>
</dbReference>
<evidence type="ECO:0000259" key="6">
    <source>
        <dbReference type="PROSITE" id="PS50093"/>
    </source>
</evidence>
<sequence length="1952" mass="213602">MGIATMQGNIGKVSVKMIVRAILLLGHIWSVYSVPTCYKLTGESRVLSYASMYQDTTKEEKTLRPVLVEVKDPFPVERIRDCVYKVNCSDCAKVFIGQRARELHIRIGGHKRSINKAPRNAEEYQTLVKDSAMAIGTVADECNRACGLEGYTYSGRWNSECCFCGNDVPTTTVVDMDCNGKLQILVDNSLPPPVAPNTAIELLANSTTLLGNQVASISISLFPEITADRTHKIYFGDFIERTEVIADVSRPLIAQYDRPGSNWMTVYQQDTSGTRLGAGSLEILSIQQVSSSDLTLECPKTVLQNSPIWCKATVAAGTHLYGTMKFGTQKQEPFSITAHGGSWMRMSASRLNTDSQQCPTEKFLVSGTSARYPGRLSEIDFYATATGSFKLILLRVKCSAGAYDYDSDSCSTSDGSIQCNYSPGNQRFLVATSSCVAQNLANCETNLRRLRMDASSAISAYDYEVVHVVTVPITATGWQVARLTQSWTLKPGDRLSAFFDTQSLVSCGPAIKYVPADWGATLSEAPTVGSTITSGSLSTKNKHLELGAWLEEPREVLVAGTLTTFGATEVELTVEAYEKGLSSAKISTQVFVDVALDVGGLEQSSFETNSPANLILFPIEGRPIQFKWNFGDRSPEEVTTSGEITHIYKAGGDYPLTVNLSNPAGFRVKTFTVTVRDAFQFTEVQCSDAAVGQPTQLTLKLVTSSECICTWVIDGERVHSGSEQTYTHTYTAAGVFTVEVTCTNLVISLTQKVQQVVNEAIQELKIDSPSFPVGTNQPITFSFTAGSSLEVQLKINGAVKSTTVNYELKQIRSEGITVGKPEKMTYELMVKNPLGSQNLNGDVTFDIPLSGLSVTFDPLVAKMNEDITFRVTFRAGTSIKLKIQWGDGNIDEPPVTELQPWPPNFSQTHRYAVAGIYEVRFEANAGLQQQTTSVTANVQGPLGNYKLSPEDAFTGMDELFEVLLVNQGGGVAVLAQVTIDWGDGQAPYSDRFVENSPVGHIYTANRDHQLTATIKLDSESRVYNTKVKVRPAIKNFGCTFETNPVKVGDTLEVKLALSNGIDVEINAQFESGKTQNIKQPVAQPVTLPYVYQTAGVYPITITASNMVRSETCKLEADVRNPIENMEVIFRNLLENYEGLTNILIRYTGQPEKFPTKLKYTIDWGDSGKPEQGSFPNPFTENTLTHKLTSLNYFTVHMTLENGVGKLEKSSRIGVFGRMINVYVEVTVARTNEPGYGPFSDRFAAGNALRLRIIADNRPDNVVETFFKVILKESGEERILDWKPGNSQEMEFTQEGEVEIEGVGRNPFSQASTRKTIYIGTNLRGLRLKLLNQDVINPGQEAVLMVSFDAVSSSTCICVKKNDTYGSLVYPAVGATAADCVIRPLSTVNSSRPVNGNLSVPLRYNTPGEDVVMVSAKSPDQELIKTIKIPVMQFQCEAPSIVLPDPRIASASTPMKVRSNEPTLITVRISGTGCSATSRNSIQWTVARLNPESLQPIAMVNISDQPSTTTTSLRIPRNRLPPGLYSASVQVVTQVAPELPSVSSVRTMYIQSDFPPLVVQFLEGSPQTLVIGLADEQVCLNPGVYSLDPAVNDRKAPQGFTDWSWYCAEAGEKFTETTVIPKTKGYVFAGQRTGCFGDGPGRINNSEASLCFWSGNFEPTKRYNVKVIGFKGPRSASATIQLEAKPGRIPIVQVTCAVAILCRDMPPQYTTRNSWAVAQTEDLYLQSSTQDNSRNPEQKYGWNLKYVYADSEGEFLTVDELKKFTSGASTSTVRIRKEFLSGDILAVGFKACGSIEHAGSTGTACVYFVFLVPLTRGRCSLVQTSNTACTNCTGFRSAYGALEYSYFLNITPRATVGVSSEPNICITLPVTTTEVPFCVRASDAYGNEIESCFAKVKVSPPSKEEVERKIKRLMNTSNTELNQLGLSGNTTAKANTVGRYAEVLEVQRNLDKE</sequence>
<dbReference type="InterPro" id="IPR013087">
    <property type="entry name" value="Znf_C2H2_type"/>
</dbReference>
<dbReference type="OrthoDB" id="444119at2759"/>
<dbReference type="InterPro" id="IPR022409">
    <property type="entry name" value="PKD/Chitinase_dom"/>
</dbReference>
<evidence type="ECO:0000256" key="2">
    <source>
        <dbReference type="ARBA" id="ARBA00022692"/>
    </source>
</evidence>
<keyword evidence="5" id="KW-0472">Membrane</keyword>
<proteinExistence type="predicted"/>
<keyword evidence="8" id="KW-1185">Reference proteome</keyword>
<dbReference type="PROSITE" id="PS50093">
    <property type="entry name" value="PKD"/>
    <property type="match status" value="2"/>
</dbReference>
<dbReference type="InterPro" id="IPR000601">
    <property type="entry name" value="PKD_dom"/>
</dbReference>
<evidence type="ECO:0000256" key="5">
    <source>
        <dbReference type="ARBA" id="ARBA00023136"/>
    </source>
</evidence>
<dbReference type="SUPFAM" id="SSF49299">
    <property type="entry name" value="PKD domain"/>
    <property type="match status" value="4"/>
</dbReference>